<evidence type="ECO:0000313" key="5">
    <source>
        <dbReference type="Proteomes" id="UP001183420"/>
    </source>
</evidence>
<dbReference type="Gene3D" id="3.20.20.70">
    <property type="entry name" value="Aldolase class I"/>
    <property type="match status" value="1"/>
</dbReference>
<comment type="pathway">
    <text evidence="3">Metabolic intermediate biosynthesis; chorismate biosynthesis; chorismate from D-erythrose 4-phosphate and phosphoenolpyruvate: step 1/7.</text>
</comment>
<comment type="caution">
    <text evidence="4">The sequence shown here is derived from an EMBL/GenBank/DDBJ whole genome shotgun (WGS) entry which is preliminary data.</text>
</comment>
<dbReference type="GO" id="GO:0003849">
    <property type="term" value="F:3-deoxy-7-phosphoheptulonate synthase activity"/>
    <property type="evidence" value="ECO:0007669"/>
    <property type="project" value="UniProtKB-EC"/>
</dbReference>
<keyword evidence="3" id="KW-0028">Amino-acid biosynthesis</keyword>
<dbReference type="RefSeq" id="WP_311595292.1">
    <property type="nucleotide sequence ID" value="NZ_JAVREM010000002.1"/>
</dbReference>
<evidence type="ECO:0000313" key="4">
    <source>
        <dbReference type="EMBL" id="MDT0317346.1"/>
    </source>
</evidence>
<dbReference type="EMBL" id="JAVREM010000002">
    <property type="protein sequence ID" value="MDT0317346.1"/>
    <property type="molecule type" value="Genomic_DNA"/>
</dbReference>
<accession>A0ABU2LID7</accession>
<evidence type="ECO:0000256" key="3">
    <source>
        <dbReference type="RuleBase" id="RU363071"/>
    </source>
</evidence>
<keyword evidence="5" id="KW-1185">Reference proteome</keyword>
<evidence type="ECO:0000256" key="2">
    <source>
        <dbReference type="ARBA" id="ARBA00022679"/>
    </source>
</evidence>
<evidence type="ECO:0000256" key="1">
    <source>
        <dbReference type="ARBA" id="ARBA00008911"/>
    </source>
</evidence>
<sequence length="411" mass="44288">MSTTRLLIPTRAAQQPDWAPHWGELDTVLGELTERPPLVTAGTAAALRDELAFVARGTAFVLQAGECAELFEDSAPDRVRAKATLLHGLADVFESLTKLPVVRIGRFAGQFAKPRSSPWETLPDGTVLPVYRGDAVNSVEATEVARRPDPRRLLRAYDCAGSALAELAGSDDPRGAGDVRAALAPTYVSHEALLLEYEHALTRPDAAGGRYASSAHFLWIGERTRQLDHAHVELAASISNPIGVKLGPDASPADVAALLDRLNPEERPGRLTFVVRMGAEKLPKRLPALLSALGPRAAHATWITDPMHGNTRQTAARQKTRVLDDVLAEVEGFFAAMSAHGLPPGGLHLETAPDDVTECVTHEGQLHSPIPLPRYETACDPRLNPEQAEQVVRLAAELTARPAAPSHTRHE</sequence>
<dbReference type="InterPro" id="IPR002480">
    <property type="entry name" value="DAHP_synth_2"/>
</dbReference>
<proteinExistence type="inferred from homology"/>
<dbReference type="InterPro" id="IPR013785">
    <property type="entry name" value="Aldolase_TIM"/>
</dbReference>
<dbReference type="Proteomes" id="UP001183420">
    <property type="component" value="Unassembled WGS sequence"/>
</dbReference>
<dbReference type="Pfam" id="PF01474">
    <property type="entry name" value="DAHP_synth_2"/>
    <property type="match status" value="2"/>
</dbReference>
<organism evidence="4 5">
    <name type="scientific">Streptomyces millisiae</name>
    <dbReference type="NCBI Taxonomy" id="3075542"/>
    <lineage>
        <taxon>Bacteria</taxon>
        <taxon>Bacillati</taxon>
        <taxon>Actinomycetota</taxon>
        <taxon>Actinomycetes</taxon>
        <taxon>Kitasatosporales</taxon>
        <taxon>Streptomycetaceae</taxon>
        <taxon>Streptomyces</taxon>
    </lineage>
</organism>
<keyword evidence="2 3" id="KW-0808">Transferase</keyword>
<comment type="similarity">
    <text evidence="1 3">Belongs to the class-II DAHP synthase family.</text>
</comment>
<keyword evidence="3" id="KW-0057">Aromatic amino acid biosynthesis</keyword>
<name>A0ABU2LID7_9ACTN</name>
<dbReference type="PANTHER" id="PTHR21337:SF0">
    <property type="entry name" value="PHOSPHO-2-DEHYDRO-3-DEOXYHEPTONATE ALDOLASE"/>
    <property type="match status" value="1"/>
</dbReference>
<reference evidence="5" key="1">
    <citation type="submission" date="2023-07" db="EMBL/GenBank/DDBJ databases">
        <title>30 novel species of actinomycetes from the DSMZ collection.</title>
        <authorList>
            <person name="Nouioui I."/>
        </authorList>
    </citation>
    <scope>NUCLEOTIDE SEQUENCE [LARGE SCALE GENOMIC DNA]</scope>
    <source>
        <strain evidence="5">DSM 44918</strain>
    </source>
</reference>
<protein>
    <recommendedName>
        <fullName evidence="3">Phospho-2-dehydro-3-deoxyheptonate aldolase</fullName>
        <ecNumber evidence="3">2.5.1.54</ecNumber>
    </recommendedName>
</protein>
<comment type="catalytic activity">
    <reaction evidence="3">
        <text>D-erythrose 4-phosphate + phosphoenolpyruvate + H2O = 7-phospho-2-dehydro-3-deoxy-D-arabino-heptonate + phosphate</text>
        <dbReference type="Rhea" id="RHEA:14717"/>
        <dbReference type="ChEBI" id="CHEBI:15377"/>
        <dbReference type="ChEBI" id="CHEBI:16897"/>
        <dbReference type="ChEBI" id="CHEBI:43474"/>
        <dbReference type="ChEBI" id="CHEBI:58394"/>
        <dbReference type="ChEBI" id="CHEBI:58702"/>
        <dbReference type="EC" id="2.5.1.54"/>
    </reaction>
</comment>
<gene>
    <name evidence="4" type="ORF">RNC47_03210</name>
</gene>
<dbReference type="EC" id="2.5.1.54" evidence="3"/>
<dbReference type="PANTHER" id="PTHR21337">
    <property type="entry name" value="PHOSPHO-2-DEHYDRO-3-DEOXYHEPTONATE ALDOLASE 1, 2"/>
    <property type="match status" value="1"/>
</dbReference>
<dbReference type="SUPFAM" id="SSF51569">
    <property type="entry name" value="Aldolase"/>
    <property type="match status" value="1"/>
</dbReference>